<dbReference type="GO" id="GO:0005829">
    <property type="term" value="C:cytosol"/>
    <property type="evidence" value="ECO:0007669"/>
    <property type="project" value="TreeGrafter"/>
</dbReference>
<sequence>MKPLIGLTTGITASRYYTLSRYITAIMECGGIPLLLPSVDINGDDNIILATHMLSRIDGVLFTGGGAIDPIFYGEHRMTHLSRVYRGRDSFEFALAKVAMKEGLPVLGICRGCQILNVTGGGTLKQRVESHWQKLPRETPSHRIRIEKGTKLFGILKEEELMVNSFHHQVIKELAFGFIISAYADDGVVEGIESTKHKFVIGVQFHPESLFRESPAIKRLFSSFISVCKGVL</sequence>
<accession>A0A235BVC9</accession>
<evidence type="ECO:0000313" key="2">
    <source>
        <dbReference type="Proteomes" id="UP000215215"/>
    </source>
</evidence>
<dbReference type="PANTHER" id="PTHR43235:SF1">
    <property type="entry name" value="GLUTAMINE AMIDOTRANSFERASE PB2B2.05-RELATED"/>
    <property type="match status" value="1"/>
</dbReference>
<dbReference type="Gene3D" id="3.40.50.880">
    <property type="match status" value="1"/>
</dbReference>
<dbReference type="InterPro" id="IPR044668">
    <property type="entry name" value="PuuD-like"/>
</dbReference>
<dbReference type="GO" id="GO:0016811">
    <property type="term" value="F:hydrolase activity, acting on carbon-nitrogen (but not peptide) bonds, in linear amides"/>
    <property type="evidence" value="ECO:0007669"/>
    <property type="project" value="InterPro"/>
</dbReference>
<name>A0A235BVC9_UNCW3</name>
<organism evidence="1 2">
    <name type="scientific">candidate division WOR-3 bacterium JGI_Cruoil_03_44_89</name>
    <dbReference type="NCBI Taxonomy" id="1973748"/>
    <lineage>
        <taxon>Bacteria</taxon>
        <taxon>Bacteria division WOR-3</taxon>
    </lineage>
</organism>
<dbReference type="EMBL" id="NOZQ01000082">
    <property type="protein sequence ID" value="OYD16176.1"/>
    <property type="molecule type" value="Genomic_DNA"/>
</dbReference>
<dbReference type="CDD" id="cd01745">
    <property type="entry name" value="GATase1_2"/>
    <property type="match status" value="1"/>
</dbReference>
<dbReference type="InterPro" id="IPR029062">
    <property type="entry name" value="Class_I_gatase-like"/>
</dbReference>
<dbReference type="InterPro" id="IPR011697">
    <property type="entry name" value="Peptidase_C26"/>
</dbReference>
<dbReference type="AlphaFoldDB" id="A0A235BVC9"/>
<dbReference type="PRINTS" id="PR00097">
    <property type="entry name" value="ANTSNTHASEII"/>
</dbReference>
<dbReference type="PROSITE" id="PS51273">
    <property type="entry name" value="GATASE_TYPE_1"/>
    <property type="match status" value="1"/>
</dbReference>
<proteinExistence type="predicted"/>
<comment type="caution">
    <text evidence="1">The sequence shown here is derived from an EMBL/GenBank/DDBJ whole genome shotgun (WGS) entry which is preliminary data.</text>
</comment>
<dbReference type="Proteomes" id="UP000215215">
    <property type="component" value="Unassembled WGS sequence"/>
</dbReference>
<dbReference type="Pfam" id="PF07722">
    <property type="entry name" value="Peptidase_C26"/>
    <property type="match status" value="1"/>
</dbReference>
<protein>
    <submittedName>
        <fullName evidence="1">Uncharacterized protein</fullName>
    </submittedName>
</protein>
<dbReference type="PANTHER" id="PTHR43235">
    <property type="entry name" value="GLUTAMINE AMIDOTRANSFERASE PB2B2.05-RELATED"/>
    <property type="match status" value="1"/>
</dbReference>
<evidence type="ECO:0000313" key="1">
    <source>
        <dbReference type="EMBL" id="OYD16176.1"/>
    </source>
</evidence>
<gene>
    <name evidence="1" type="ORF">CH333_04075</name>
</gene>
<dbReference type="SUPFAM" id="SSF52317">
    <property type="entry name" value="Class I glutamine amidotransferase-like"/>
    <property type="match status" value="1"/>
</dbReference>
<reference evidence="1 2" key="1">
    <citation type="submission" date="2017-07" db="EMBL/GenBank/DDBJ databases">
        <title>Recovery of genomes from metagenomes via a dereplication, aggregation, and scoring strategy.</title>
        <authorList>
            <person name="Sieber C.M."/>
            <person name="Probst A.J."/>
            <person name="Sharrar A."/>
            <person name="Thomas B.C."/>
            <person name="Hess M."/>
            <person name="Tringe S.G."/>
            <person name="Banfield J.F."/>
        </authorList>
    </citation>
    <scope>NUCLEOTIDE SEQUENCE [LARGE SCALE GENOMIC DNA]</scope>
    <source>
        <strain evidence="1">JGI_Cruoil_03_44_89</strain>
    </source>
</reference>